<accession>A0A8J5R407</accession>
<dbReference type="OrthoDB" id="676979at2759"/>
<dbReference type="PANTHER" id="PTHR24373">
    <property type="entry name" value="SLIT RELATED LEUCINE-RICH REPEAT NEURONAL PROTEIN"/>
    <property type="match status" value="1"/>
</dbReference>
<dbReference type="AlphaFoldDB" id="A0A8J5R407"/>
<dbReference type="EMBL" id="JAGSYN010000051">
    <property type="protein sequence ID" value="KAG7665125.1"/>
    <property type="molecule type" value="Genomic_DNA"/>
</dbReference>
<dbReference type="PANTHER" id="PTHR24373:SF387">
    <property type="entry name" value="LEUCINE-RICH REPEATS AND IMMUNOGLOBULIN-LIKE DOMAINS PROTEIN SMA-10"/>
    <property type="match status" value="1"/>
</dbReference>
<gene>
    <name evidence="2" type="ORF">J8A68_001181</name>
</gene>
<keyword evidence="3" id="KW-1185">Reference proteome</keyword>
<evidence type="ECO:0000256" key="1">
    <source>
        <dbReference type="ARBA" id="ARBA00022729"/>
    </source>
</evidence>
<dbReference type="RefSeq" id="XP_049265357.1">
    <property type="nucleotide sequence ID" value="XM_049404807.1"/>
</dbReference>
<comment type="caution">
    <text evidence="2">The sequence shown here is derived from an EMBL/GenBank/DDBJ whole genome shotgun (WGS) entry which is preliminary data.</text>
</comment>
<keyword evidence="1" id="KW-0732">Signal</keyword>
<dbReference type="Pfam" id="PF13855">
    <property type="entry name" value="LRR_8"/>
    <property type="match status" value="1"/>
</dbReference>
<dbReference type="InterPro" id="IPR001611">
    <property type="entry name" value="Leu-rich_rpt"/>
</dbReference>
<name>A0A8J5R407_9ASCO</name>
<reference evidence="2 3" key="1">
    <citation type="journal article" date="2021" name="DNA Res.">
        <title>Genome analysis of Candida subhashii reveals its hybrid nature and dual mitochondrial genome conformations.</title>
        <authorList>
            <person name="Mixao V."/>
            <person name="Hegedusova E."/>
            <person name="Saus E."/>
            <person name="Pryszcz L.P."/>
            <person name="Cillingova A."/>
            <person name="Nosek J."/>
            <person name="Gabaldon T."/>
        </authorList>
    </citation>
    <scope>NUCLEOTIDE SEQUENCE [LARGE SCALE GENOMIC DNA]</scope>
    <source>
        <strain evidence="2 3">CBS 10753</strain>
    </source>
</reference>
<dbReference type="GeneID" id="73467982"/>
<organism evidence="2 3">
    <name type="scientific">[Candida] subhashii</name>
    <dbReference type="NCBI Taxonomy" id="561895"/>
    <lineage>
        <taxon>Eukaryota</taxon>
        <taxon>Fungi</taxon>
        <taxon>Dikarya</taxon>
        <taxon>Ascomycota</taxon>
        <taxon>Saccharomycotina</taxon>
        <taxon>Pichiomycetes</taxon>
        <taxon>Debaryomycetaceae</taxon>
        <taxon>Spathaspora</taxon>
    </lineage>
</organism>
<sequence>MVKEYGQPQSKKRRISSKLFNLPSEVIDRIIYYLPDDCLENCIDLPLIGNYALNRLYAYIEIISSYTSCWEDMGPKGYESFSSLKRYQSLPSFLFQVNNCSYKAWRVNDFVQFTKSRTEFRPKVVHFVSVEQLGWLYKRYPHLLNQLPRIDLSFGLTIQRVCDIPKEYVRKILDNKITDDFLVNLIKQGWGENVKVLELSGPSLENLPSLFPNLQRLRFVRIDLSESPLPPLPLSLEFLQLFTDDFDKLDVSYLENLKEIVFDCFNPLNRLDRFKFPLGIERVRMMGSIGDDFKINIESLDSIEQYTNLKEFRIEHGELCEKTKIFSKRTNFPDNLQNLEITFFHLCTNAEPWEPLGTVRGNLSLPNNLRALLLRTFQIHYTPKLLIFPESLRALSIVNERTGMEKIWQRKGYAKEDWSVTRFPSSLVELHLLLDTIDGITFPKSLQKMTLKNRVSLKSVNFLELGNLVQLKLDWSDTEELIDAPNLKSVQFSESYFESLDNSCFSLPASVEVLSISGPRYRHDSGGSLSIAANAFPPLIKELYLKRCKVTSDTFEELHLRAYKNLEALDLSNNKISRLENNIFPLSLQYLRLDENPISAVSTPNVFSELKNLRKLIMSGTLGLVRQSRDLPKPNSSVSRQKDIANYLQSDQANMLNFPSSLISLNLSNNHLQKGVASKLGLSNCCQLQEVCLGGNREMTDIQIIVDQLKSSSPNMVELFLDRELQEYINEGEVSFLNFS</sequence>
<evidence type="ECO:0000313" key="3">
    <source>
        <dbReference type="Proteomes" id="UP000694255"/>
    </source>
</evidence>
<proteinExistence type="predicted"/>
<dbReference type="GO" id="GO:0031012">
    <property type="term" value="C:extracellular matrix"/>
    <property type="evidence" value="ECO:0007669"/>
    <property type="project" value="TreeGrafter"/>
</dbReference>
<dbReference type="PROSITE" id="PS51450">
    <property type="entry name" value="LRR"/>
    <property type="match status" value="1"/>
</dbReference>
<evidence type="ECO:0000313" key="2">
    <source>
        <dbReference type="EMBL" id="KAG7665125.1"/>
    </source>
</evidence>
<dbReference type="Proteomes" id="UP000694255">
    <property type="component" value="Unassembled WGS sequence"/>
</dbReference>
<dbReference type="InterPro" id="IPR050328">
    <property type="entry name" value="Dev_Immune_Receptor"/>
</dbReference>
<protein>
    <submittedName>
        <fullName evidence="2">FLRT2</fullName>
    </submittedName>
</protein>